<keyword evidence="4 7" id="KW-1133">Transmembrane helix</keyword>
<name>A0A1H4SSX7_9MICC</name>
<feature type="transmembrane region" description="Helical" evidence="7">
    <location>
        <begin position="246"/>
        <end position="266"/>
    </location>
</feature>
<keyword evidence="9" id="KW-1185">Reference proteome</keyword>
<gene>
    <name evidence="8" type="ORF">SAMN04489745_2955</name>
</gene>
<evidence type="ECO:0000256" key="3">
    <source>
        <dbReference type="ARBA" id="ARBA00022692"/>
    </source>
</evidence>
<dbReference type="STRING" id="156980.SAMN04489745_2955"/>
<evidence type="ECO:0000256" key="5">
    <source>
        <dbReference type="ARBA" id="ARBA00023136"/>
    </source>
</evidence>
<dbReference type="EMBL" id="FNSN01000003">
    <property type="protein sequence ID" value="SEC47170.1"/>
    <property type="molecule type" value="Genomic_DNA"/>
</dbReference>
<dbReference type="RefSeq" id="WP_139244707.1">
    <property type="nucleotide sequence ID" value="NZ_FNSN01000003.1"/>
</dbReference>
<dbReference type="GO" id="GO:0005886">
    <property type="term" value="C:plasma membrane"/>
    <property type="evidence" value="ECO:0007669"/>
    <property type="project" value="UniProtKB-SubCell"/>
</dbReference>
<keyword evidence="2" id="KW-1003">Cell membrane</keyword>
<dbReference type="Pfam" id="PF03631">
    <property type="entry name" value="Virul_fac_BrkB"/>
    <property type="match status" value="1"/>
</dbReference>
<evidence type="ECO:0000256" key="4">
    <source>
        <dbReference type="ARBA" id="ARBA00022989"/>
    </source>
</evidence>
<feature type="region of interest" description="Disordered" evidence="6">
    <location>
        <begin position="1"/>
        <end position="34"/>
    </location>
</feature>
<organism evidence="8 9">
    <name type="scientific">Arthrobacter woluwensis</name>
    <dbReference type="NCBI Taxonomy" id="156980"/>
    <lineage>
        <taxon>Bacteria</taxon>
        <taxon>Bacillati</taxon>
        <taxon>Actinomycetota</taxon>
        <taxon>Actinomycetes</taxon>
        <taxon>Micrococcales</taxon>
        <taxon>Micrococcaceae</taxon>
        <taxon>Arthrobacter</taxon>
    </lineage>
</organism>
<sequence>MAGHRNSAEAPENSTEPLPEDPAGEEVSPLDRAGLRREERRRRDALWRGFGQGQRTPAFLGAFFAWLAALSATWLPLRVWGNFQARNGSLVAGGVAFRMFFSIGALTVAGFGIGGLVLNGHPEFRDSILTAASKALPGVIKRGDGPGLIDPDKFLDPGGLSWTVALSLVVALFSSLGWIGGTREGMRQVAVQPPLKENVVVARLLDLATLLLMALALILSVGITLFSSDLLGHLLAGTPFEQVVRIPFLAIAAGLILNGCTAALLMRVGARLKFPRRPFLEGVVICAVILTIMQALSSELLGMATKNPVMASFGIVVGVLVWLNLLSMVLLLCTSWSTVRAADVDAASPAGSDAA</sequence>
<feature type="transmembrane region" description="Helical" evidence="7">
    <location>
        <begin position="278"/>
        <end position="297"/>
    </location>
</feature>
<dbReference type="Proteomes" id="UP000182652">
    <property type="component" value="Unassembled WGS sequence"/>
</dbReference>
<keyword evidence="5 7" id="KW-0472">Membrane</keyword>
<dbReference type="InterPro" id="IPR017039">
    <property type="entry name" value="Virul_fac_BrkB"/>
</dbReference>
<keyword evidence="3 7" id="KW-0812">Transmembrane</keyword>
<dbReference type="AlphaFoldDB" id="A0A1H4SSX7"/>
<dbReference type="PANTHER" id="PTHR30213">
    <property type="entry name" value="INNER MEMBRANE PROTEIN YHJD"/>
    <property type="match status" value="1"/>
</dbReference>
<proteinExistence type="predicted"/>
<feature type="transmembrane region" description="Helical" evidence="7">
    <location>
        <begin position="89"/>
        <end position="118"/>
    </location>
</feature>
<reference evidence="8 9" key="1">
    <citation type="submission" date="2016-10" db="EMBL/GenBank/DDBJ databases">
        <authorList>
            <person name="de Groot N.N."/>
        </authorList>
    </citation>
    <scope>NUCLEOTIDE SEQUENCE [LARGE SCALE GENOMIC DNA]</scope>
    <source>
        <strain evidence="8 9">DSM 10495</strain>
    </source>
</reference>
<evidence type="ECO:0000313" key="9">
    <source>
        <dbReference type="Proteomes" id="UP000182652"/>
    </source>
</evidence>
<feature type="transmembrane region" description="Helical" evidence="7">
    <location>
        <begin position="160"/>
        <end position="179"/>
    </location>
</feature>
<evidence type="ECO:0000256" key="7">
    <source>
        <dbReference type="SAM" id="Phobius"/>
    </source>
</evidence>
<evidence type="ECO:0000256" key="2">
    <source>
        <dbReference type="ARBA" id="ARBA00022475"/>
    </source>
</evidence>
<evidence type="ECO:0000313" key="8">
    <source>
        <dbReference type="EMBL" id="SEC47170.1"/>
    </source>
</evidence>
<comment type="subcellular location">
    <subcellularLocation>
        <location evidence="1">Cell membrane</location>
        <topology evidence="1">Multi-pass membrane protein</topology>
    </subcellularLocation>
</comment>
<feature type="transmembrane region" description="Helical" evidence="7">
    <location>
        <begin position="309"/>
        <end position="333"/>
    </location>
</feature>
<dbReference type="PANTHER" id="PTHR30213:SF1">
    <property type="entry name" value="INNER MEMBRANE PROTEIN YHJD"/>
    <property type="match status" value="1"/>
</dbReference>
<feature type="transmembrane region" description="Helical" evidence="7">
    <location>
        <begin position="200"/>
        <end position="226"/>
    </location>
</feature>
<protein>
    <submittedName>
        <fullName evidence="8">Membrane protein</fullName>
    </submittedName>
</protein>
<feature type="transmembrane region" description="Helical" evidence="7">
    <location>
        <begin position="58"/>
        <end position="77"/>
    </location>
</feature>
<evidence type="ECO:0000256" key="6">
    <source>
        <dbReference type="SAM" id="MobiDB-lite"/>
    </source>
</evidence>
<accession>A0A1H4SSX7</accession>
<evidence type="ECO:0000256" key="1">
    <source>
        <dbReference type="ARBA" id="ARBA00004651"/>
    </source>
</evidence>